<dbReference type="AlphaFoldDB" id="A0A6L5XWE6"/>
<comment type="caution">
    <text evidence="1">The sequence shown here is derived from an EMBL/GenBank/DDBJ whole genome shotgun (WGS) entry which is preliminary data.</text>
</comment>
<dbReference type="SUPFAM" id="SSF46785">
    <property type="entry name" value="Winged helix' DNA-binding domain"/>
    <property type="match status" value="1"/>
</dbReference>
<dbReference type="EMBL" id="VUMT01000005">
    <property type="protein sequence ID" value="MSS63160.1"/>
    <property type="molecule type" value="Genomic_DNA"/>
</dbReference>
<accession>A0A6L5XWE6</accession>
<name>A0A6L5XWE6_9FIRM</name>
<protein>
    <recommendedName>
        <fullName evidence="3">Transcription regulator PadR N-terminal domain-containing protein</fullName>
    </recommendedName>
</protein>
<proteinExistence type="predicted"/>
<keyword evidence="2" id="KW-1185">Reference proteome</keyword>
<evidence type="ECO:0008006" key="3">
    <source>
        <dbReference type="Google" id="ProtNLM"/>
    </source>
</evidence>
<dbReference type="InterPro" id="IPR036388">
    <property type="entry name" value="WH-like_DNA-bd_sf"/>
</dbReference>
<dbReference type="RefSeq" id="WP_154517948.1">
    <property type="nucleotide sequence ID" value="NZ_VUMT01000005.1"/>
</dbReference>
<evidence type="ECO:0000313" key="1">
    <source>
        <dbReference type="EMBL" id="MSS63160.1"/>
    </source>
</evidence>
<dbReference type="Gene3D" id="1.10.10.10">
    <property type="entry name" value="Winged helix-like DNA-binding domain superfamily/Winged helix DNA-binding domain"/>
    <property type="match status" value="1"/>
</dbReference>
<evidence type="ECO:0000313" key="2">
    <source>
        <dbReference type="Proteomes" id="UP000482209"/>
    </source>
</evidence>
<gene>
    <name evidence="1" type="ORF">FYJ58_04610</name>
</gene>
<dbReference type="InterPro" id="IPR036390">
    <property type="entry name" value="WH_DNA-bd_sf"/>
</dbReference>
<dbReference type="Proteomes" id="UP000482209">
    <property type="component" value="Unassembled WGS sequence"/>
</dbReference>
<reference evidence="1 2" key="1">
    <citation type="submission" date="2019-08" db="EMBL/GenBank/DDBJ databases">
        <title>In-depth cultivation of the pig gut microbiome towards novel bacterial diversity and tailored functional studies.</title>
        <authorList>
            <person name="Wylensek D."/>
            <person name="Hitch T.C.A."/>
            <person name="Clavel T."/>
        </authorList>
    </citation>
    <scope>NUCLEOTIDE SEQUENCE [LARGE SCALE GENOMIC DNA]</scope>
    <source>
        <strain evidence="1 2">WCA-693-APC-MOT-I</strain>
    </source>
</reference>
<sequence length="89" mass="10468">MMKKGIVTKYKINRLDYLILITLDRLNMTDCYRSMTITEIMSENEYALGVRTNVYKRIKKLIELGYIKKGVIDNHADTFYITEVGKKII</sequence>
<organism evidence="1 2">
    <name type="scientific">Velocimicrobium porci</name>
    <dbReference type="NCBI Taxonomy" id="2606634"/>
    <lineage>
        <taxon>Bacteria</taxon>
        <taxon>Bacillati</taxon>
        <taxon>Bacillota</taxon>
        <taxon>Clostridia</taxon>
        <taxon>Lachnospirales</taxon>
        <taxon>Lachnospiraceae</taxon>
        <taxon>Velocimicrobium</taxon>
    </lineage>
</organism>